<dbReference type="PANTHER" id="PTHR45496:SF19">
    <property type="entry name" value="J DOMAIN-CONTAINING PROTEIN"/>
    <property type="match status" value="1"/>
</dbReference>
<organism evidence="3">
    <name type="scientific">Tanacetum cinerariifolium</name>
    <name type="common">Dalmatian daisy</name>
    <name type="synonym">Chrysanthemum cinerariifolium</name>
    <dbReference type="NCBI Taxonomy" id="118510"/>
    <lineage>
        <taxon>Eukaryota</taxon>
        <taxon>Viridiplantae</taxon>
        <taxon>Streptophyta</taxon>
        <taxon>Embryophyta</taxon>
        <taxon>Tracheophyta</taxon>
        <taxon>Spermatophyta</taxon>
        <taxon>Magnoliopsida</taxon>
        <taxon>eudicotyledons</taxon>
        <taxon>Gunneridae</taxon>
        <taxon>Pentapetalae</taxon>
        <taxon>asterids</taxon>
        <taxon>campanulids</taxon>
        <taxon>Asterales</taxon>
        <taxon>Asteraceae</taxon>
        <taxon>Asteroideae</taxon>
        <taxon>Anthemideae</taxon>
        <taxon>Anthemidinae</taxon>
        <taxon>Tanacetum</taxon>
    </lineage>
</organism>
<sequence length="621" mass="70316">MDPHNFIARAEAQRWVGVAEKLLLAHDFVGSKSFAIKAKESDPTFQPADQILAIITTLLSAQKQAHNNNTQQPDYYSILQVNQFVQDAQHITNQYQRLGILLNPNENRFPYSQQAFEVVNDAWAVLSNPMRKSIYDSELNHYMPHQHQEINSLGFHNQQQQQHYQQQHHQHQQQFNFFANSNEHELAEPNYSFQARLQRQLQQHNFLFNSNSNSNANVSTNVNSNSVGLGRVVNEHVSVDSNSIGLGRVVNEHVSVDSNSVRLGAVVPEQHVRVQEQMFQPNVQPFQFTYIPPQPQSHPVPQQEPQVFWQQQPLPQPQPESEPQEENANEFNTNDGVNEEEIQTEGPAENVDECVETEGPTEKMDESATFWTACPYCLYMFEYPRVYVDCVLRCDHCKRACQAVSVPCPPIFEGKEAYFCCWGYFPVGVSMSHLEKKSGEDMKEDWAPISTLNDVSSQVKEHLNAIEKSKLFEKRIYIDDVTDDIFEGISETESSDDSDVEWGCAMRKKAKRTKRGTMKANVVMGRNGKNVENDVGPPTGPSNPRRQSGRFAKDLGKLDLNVELNSNEGEEGARRVAGGTHGHGLEEEDIIEGNGFFEGLDEFLDNLPILPVGNDETVEAA</sequence>
<reference evidence="3" key="1">
    <citation type="journal article" date="2019" name="Sci. Rep.">
        <title>Draft genome of Tanacetum cinerariifolium, the natural source of mosquito coil.</title>
        <authorList>
            <person name="Yamashiro T."/>
            <person name="Shiraishi A."/>
            <person name="Satake H."/>
            <person name="Nakayama K."/>
        </authorList>
    </citation>
    <scope>NUCLEOTIDE SEQUENCE</scope>
</reference>
<dbReference type="PROSITE" id="PS50076">
    <property type="entry name" value="DNAJ_2"/>
    <property type="match status" value="1"/>
</dbReference>
<feature type="region of interest" description="Disordered" evidence="1">
    <location>
        <begin position="527"/>
        <end position="550"/>
    </location>
</feature>
<dbReference type="Gene3D" id="1.10.287.110">
    <property type="entry name" value="DnaJ domain"/>
    <property type="match status" value="1"/>
</dbReference>
<comment type="caution">
    <text evidence="3">The sequence shown here is derived from an EMBL/GenBank/DDBJ whole genome shotgun (WGS) entry which is preliminary data.</text>
</comment>
<proteinExistence type="predicted"/>
<gene>
    <name evidence="3" type="ORF">Tci_053122</name>
</gene>
<dbReference type="CDD" id="cd06257">
    <property type="entry name" value="DnaJ"/>
    <property type="match status" value="1"/>
</dbReference>
<dbReference type="PANTHER" id="PTHR45496">
    <property type="entry name" value="CHAPERONE DNAJ-DOMAIN SUPERFAMILY PROTEIN"/>
    <property type="match status" value="1"/>
</dbReference>
<dbReference type="SMART" id="SM00271">
    <property type="entry name" value="DnaJ"/>
    <property type="match status" value="1"/>
</dbReference>
<protein>
    <recommendedName>
        <fullName evidence="2">J domain-containing protein</fullName>
    </recommendedName>
</protein>
<feature type="domain" description="J" evidence="2">
    <location>
        <begin position="74"/>
        <end position="139"/>
    </location>
</feature>
<dbReference type="PROSITE" id="PS00636">
    <property type="entry name" value="DNAJ_1"/>
    <property type="match status" value="1"/>
</dbReference>
<dbReference type="InterPro" id="IPR036869">
    <property type="entry name" value="J_dom_sf"/>
</dbReference>
<dbReference type="AlphaFoldDB" id="A0A6L2N9A9"/>
<feature type="region of interest" description="Disordered" evidence="1">
    <location>
        <begin position="312"/>
        <end position="332"/>
    </location>
</feature>
<evidence type="ECO:0000259" key="2">
    <source>
        <dbReference type="PROSITE" id="PS50076"/>
    </source>
</evidence>
<evidence type="ECO:0000256" key="1">
    <source>
        <dbReference type="SAM" id="MobiDB-lite"/>
    </source>
</evidence>
<dbReference type="InterPro" id="IPR018253">
    <property type="entry name" value="DnaJ_domain_CS"/>
</dbReference>
<evidence type="ECO:0000313" key="3">
    <source>
        <dbReference type="EMBL" id="GEU81144.1"/>
    </source>
</evidence>
<dbReference type="SUPFAM" id="SSF46565">
    <property type="entry name" value="Chaperone J-domain"/>
    <property type="match status" value="1"/>
</dbReference>
<accession>A0A6L2N9A9</accession>
<dbReference type="EMBL" id="BKCJ010008218">
    <property type="protein sequence ID" value="GEU81144.1"/>
    <property type="molecule type" value="Genomic_DNA"/>
</dbReference>
<dbReference type="InterPro" id="IPR053052">
    <property type="entry name" value="Imprinting_Balance_Reg"/>
</dbReference>
<dbReference type="Pfam" id="PF00226">
    <property type="entry name" value="DnaJ"/>
    <property type="match status" value="1"/>
</dbReference>
<dbReference type="InterPro" id="IPR001623">
    <property type="entry name" value="DnaJ_domain"/>
</dbReference>
<name>A0A6L2N9A9_TANCI</name>